<reference evidence="1" key="1">
    <citation type="submission" date="2021-01" db="EMBL/GenBank/DDBJ databases">
        <authorList>
            <person name="Lovell J.T."/>
            <person name="Bentley N."/>
            <person name="Bhattarai G."/>
            <person name="Jenkins J.W."/>
            <person name="Sreedasyam A."/>
            <person name="Alarcon Y."/>
            <person name="Bock C."/>
            <person name="Boston L."/>
            <person name="Carlson J."/>
            <person name="Cervantes K."/>
            <person name="Clermont K."/>
            <person name="Krom N."/>
            <person name="Kubenka K."/>
            <person name="Mamidi S."/>
            <person name="Mattison C."/>
            <person name="Monteros M."/>
            <person name="Pisani C."/>
            <person name="Plott C."/>
            <person name="Rajasekar S."/>
            <person name="Rhein H.S."/>
            <person name="Rohla C."/>
            <person name="Song M."/>
            <person name="Hilaire R.S."/>
            <person name="Shu S."/>
            <person name="Wells L."/>
            <person name="Wang X."/>
            <person name="Webber J."/>
            <person name="Heerema R.J."/>
            <person name="Klein P."/>
            <person name="Conner P."/>
            <person name="Grauke L."/>
            <person name="Grimwood J."/>
            <person name="Schmutz J."/>
            <person name="Randall J.J."/>
        </authorList>
    </citation>
    <scope>NUCLEOTIDE SEQUENCE</scope>
    <source>
        <tissue evidence="1">Leaf</tissue>
    </source>
</reference>
<accession>A0A922EFG0</accession>
<sequence>MVSRILSVRKANQSPFCLSFLLFRSMEMCSNVIGLHFSLKPMIGSTSYGKYLVACVGNFWRRKINVNKSNGLVNNITRTESENKRDLIYLQSVFSLFRAIQSS</sequence>
<dbReference type="EMBL" id="CM031831">
    <property type="protein sequence ID" value="KAG6702254.1"/>
    <property type="molecule type" value="Genomic_DNA"/>
</dbReference>
<dbReference type="AlphaFoldDB" id="A0A922EFG0"/>
<gene>
    <name evidence="1" type="ORF">I3842_07G024600</name>
</gene>
<protein>
    <submittedName>
        <fullName evidence="1">Uncharacterized protein</fullName>
    </submittedName>
</protein>
<proteinExistence type="predicted"/>
<evidence type="ECO:0000313" key="1">
    <source>
        <dbReference type="EMBL" id="KAG6702254.1"/>
    </source>
</evidence>
<name>A0A922EFG0_CARIL</name>
<organism evidence="1 2">
    <name type="scientific">Carya illinoinensis</name>
    <name type="common">Pecan</name>
    <dbReference type="NCBI Taxonomy" id="32201"/>
    <lineage>
        <taxon>Eukaryota</taxon>
        <taxon>Viridiplantae</taxon>
        <taxon>Streptophyta</taxon>
        <taxon>Embryophyta</taxon>
        <taxon>Tracheophyta</taxon>
        <taxon>Spermatophyta</taxon>
        <taxon>Magnoliopsida</taxon>
        <taxon>eudicotyledons</taxon>
        <taxon>Gunneridae</taxon>
        <taxon>Pentapetalae</taxon>
        <taxon>rosids</taxon>
        <taxon>fabids</taxon>
        <taxon>Fagales</taxon>
        <taxon>Juglandaceae</taxon>
        <taxon>Carya</taxon>
    </lineage>
</organism>
<comment type="caution">
    <text evidence="1">The sequence shown here is derived from an EMBL/GenBank/DDBJ whole genome shotgun (WGS) entry which is preliminary data.</text>
</comment>
<evidence type="ECO:0000313" key="2">
    <source>
        <dbReference type="Proteomes" id="UP000811246"/>
    </source>
</evidence>
<dbReference type="Proteomes" id="UP000811246">
    <property type="component" value="Chromosome 7"/>
</dbReference>